<dbReference type="Pfam" id="PF08769">
    <property type="entry name" value="Spo0A_C"/>
    <property type="match status" value="1"/>
</dbReference>
<evidence type="ECO:0000256" key="3">
    <source>
        <dbReference type="ARBA" id="ARBA00022490"/>
    </source>
</evidence>
<evidence type="ECO:0000256" key="10">
    <source>
        <dbReference type="ARBA" id="ARBA00023125"/>
    </source>
</evidence>
<evidence type="ECO:0000256" key="1">
    <source>
        <dbReference type="ARBA" id="ARBA00004496"/>
    </source>
</evidence>
<reference evidence="18" key="2">
    <citation type="submission" date="2020-09" db="EMBL/GenBank/DDBJ databases">
        <authorList>
            <person name="Sun Q."/>
            <person name="Zhou Y."/>
        </authorList>
    </citation>
    <scope>NUCLEOTIDE SEQUENCE</scope>
    <source>
        <strain evidence="18">CGMCC 1.15760</strain>
    </source>
</reference>
<keyword evidence="19" id="KW-1185">Reference proteome</keyword>
<dbReference type="EMBL" id="BMJT01000003">
    <property type="protein sequence ID" value="GGG18220.1"/>
    <property type="molecule type" value="Genomic_DNA"/>
</dbReference>
<evidence type="ECO:0000256" key="14">
    <source>
        <dbReference type="PIRNR" id="PIRNR002937"/>
    </source>
</evidence>
<dbReference type="PIRSF" id="PIRSF002937">
    <property type="entry name" value="Res_reg_Spo0A"/>
    <property type="match status" value="1"/>
</dbReference>
<dbReference type="GO" id="GO:0000160">
    <property type="term" value="P:phosphorelay signal transduction system"/>
    <property type="evidence" value="ECO:0007669"/>
    <property type="project" value="UniProtKB-UniRule"/>
</dbReference>
<keyword evidence="7 14" id="KW-0749">Sporulation</keyword>
<keyword evidence="6 14" id="KW-0106">Calcium</keyword>
<feature type="modified residue" description="4-aspartylphosphate" evidence="16">
    <location>
        <position position="56"/>
    </location>
</feature>
<evidence type="ECO:0000313" key="18">
    <source>
        <dbReference type="EMBL" id="GGG18220.1"/>
    </source>
</evidence>
<accession>A0A917LFB6</accession>
<evidence type="ECO:0000256" key="8">
    <source>
        <dbReference type="ARBA" id="ARBA00023012"/>
    </source>
</evidence>
<dbReference type="InterPro" id="IPR001789">
    <property type="entry name" value="Sig_transdc_resp-reg_receiver"/>
</dbReference>
<dbReference type="InterPro" id="IPR016032">
    <property type="entry name" value="Sig_transdc_resp-reg_C-effctor"/>
</dbReference>
<evidence type="ECO:0000256" key="12">
    <source>
        <dbReference type="ARBA" id="ARBA00023163"/>
    </source>
</evidence>
<dbReference type="SUPFAM" id="SSF46894">
    <property type="entry name" value="C-terminal effector domain of the bipartite response regulators"/>
    <property type="match status" value="1"/>
</dbReference>
<dbReference type="GO" id="GO:0003700">
    <property type="term" value="F:DNA-binding transcription factor activity"/>
    <property type="evidence" value="ECO:0007669"/>
    <property type="project" value="InterPro"/>
</dbReference>
<dbReference type="Gene3D" id="3.40.50.2300">
    <property type="match status" value="1"/>
</dbReference>
<dbReference type="Proteomes" id="UP000616608">
    <property type="component" value="Unassembled WGS sequence"/>
</dbReference>
<comment type="caution">
    <text evidence="18">The sequence shown here is derived from an EMBL/GenBank/DDBJ whole genome shotgun (WGS) entry which is preliminary data.</text>
</comment>
<evidence type="ECO:0000256" key="5">
    <source>
        <dbReference type="ARBA" id="ARBA00022553"/>
    </source>
</evidence>
<evidence type="ECO:0000256" key="2">
    <source>
        <dbReference type="ARBA" id="ARBA00015699"/>
    </source>
</evidence>
<reference evidence="18" key="1">
    <citation type="journal article" date="2014" name="Int. J. Syst. Evol. Microbiol.">
        <title>Complete genome sequence of Corynebacterium casei LMG S-19264T (=DSM 44701T), isolated from a smear-ripened cheese.</title>
        <authorList>
            <consortium name="US DOE Joint Genome Institute (JGI-PGF)"/>
            <person name="Walter F."/>
            <person name="Albersmeier A."/>
            <person name="Kalinowski J."/>
            <person name="Ruckert C."/>
        </authorList>
    </citation>
    <scope>NUCLEOTIDE SEQUENCE</scope>
    <source>
        <strain evidence="18">CGMCC 1.15760</strain>
    </source>
</reference>
<evidence type="ECO:0000313" key="19">
    <source>
        <dbReference type="Proteomes" id="UP000616608"/>
    </source>
</evidence>
<name>A0A917LFB6_9BACI</name>
<protein>
    <recommendedName>
        <fullName evidence="2 14">Stage 0 sporulation protein A</fullName>
    </recommendedName>
</protein>
<dbReference type="PANTHER" id="PTHR44591:SF3">
    <property type="entry name" value="RESPONSE REGULATORY DOMAIN-CONTAINING PROTEIN"/>
    <property type="match status" value="1"/>
</dbReference>
<dbReference type="NCBIfam" id="TIGR02875">
    <property type="entry name" value="spore_0_A"/>
    <property type="match status" value="1"/>
</dbReference>
<keyword evidence="12 14" id="KW-0804">Transcription</keyword>
<keyword evidence="10 14" id="KW-0238">DNA-binding</keyword>
<dbReference type="InterPro" id="IPR012052">
    <property type="entry name" value="Spore_0_A"/>
</dbReference>
<keyword evidence="11 14" id="KW-0010">Activator</keyword>
<dbReference type="GO" id="GO:0051606">
    <property type="term" value="P:detection of stimulus"/>
    <property type="evidence" value="ECO:0007669"/>
    <property type="project" value="UniProtKB-UniRule"/>
</dbReference>
<evidence type="ECO:0000256" key="6">
    <source>
        <dbReference type="ARBA" id="ARBA00022837"/>
    </source>
</evidence>
<dbReference type="Gene3D" id="1.10.10.10">
    <property type="entry name" value="Winged helix-like DNA-binding domain superfamily/Winged helix DNA-binding domain"/>
    <property type="match status" value="1"/>
</dbReference>
<evidence type="ECO:0000259" key="17">
    <source>
        <dbReference type="PROSITE" id="PS50110"/>
    </source>
</evidence>
<keyword evidence="14 15" id="KW-0479">Metal-binding</keyword>
<proteinExistence type="predicted"/>
<evidence type="ECO:0000256" key="16">
    <source>
        <dbReference type="PROSITE-ProRule" id="PRU00169"/>
    </source>
</evidence>
<evidence type="ECO:0000256" key="7">
    <source>
        <dbReference type="ARBA" id="ARBA00022969"/>
    </source>
</evidence>
<dbReference type="InterPro" id="IPR011006">
    <property type="entry name" value="CheY-like_superfamily"/>
</dbReference>
<dbReference type="GO" id="GO:0005509">
    <property type="term" value="F:calcium ion binding"/>
    <property type="evidence" value="ECO:0007669"/>
    <property type="project" value="UniProtKB-UniRule"/>
</dbReference>
<keyword evidence="4 14" id="KW-0678">Repressor</keyword>
<comment type="cofactor">
    <cofactor evidence="14 15">
        <name>Ca(2+)</name>
        <dbReference type="ChEBI" id="CHEBI:29108"/>
    </cofactor>
    <text evidence="14 15">Binds 1 Ca(2+) ion per subunit.</text>
</comment>
<dbReference type="SMART" id="SM00448">
    <property type="entry name" value="REC"/>
    <property type="match status" value="1"/>
</dbReference>
<keyword evidence="9 14" id="KW-0805">Transcription regulation</keyword>
<evidence type="ECO:0000256" key="15">
    <source>
        <dbReference type="PIRSR" id="PIRSR002937-1"/>
    </source>
</evidence>
<sequence length="238" mass="26739">MDQIKVVVADDSNEIIEVLQEHFHSHPIIKIVATAANGRECVSMIEQHRPHVVLLDNVMPQLDGMGVLEHIANSDVTQIDEVKIIMCTAFAKDEIIKRAANYGAHYFISKPFDLAQLEKEIIHSMQTEATSQLLDEQQVMTLLKNLSIPSHLKGFTYLVEAILLVYKHHQIINAITREVYPKVALAHNASSDSVERAIRTAITQSWSKPTTATKKEIFGDEEKPSNAQFIAKVSTYLK</sequence>
<evidence type="ECO:0000256" key="4">
    <source>
        <dbReference type="ARBA" id="ARBA00022491"/>
    </source>
</evidence>
<feature type="binding site" evidence="15">
    <location>
        <position position="11"/>
    </location>
    <ligand>
        <name>Ca(2+)</name>
        <dbReference type="ChEBI" id="CHEBI:29108"/>
    </ligand>
</feature>
<dbReference type="AlphaFoldDB" id="A0A917LFB6"/>
<dbReference type="Pfam" id="PF00072">
    <property type="entry name" value="Response_reg"/>
    <property type="match status" value="1"/>
</dbReference>
<evidence type="ECO:0000256" key="11">
    <source>
        <dbReference type="ARBA" id="ARBA00023159"/>
    </source>
</evidence>
<keyword evidence="5 16" id="KW-0597">Phosphoprotein</keyword>
<comment type="subcellular location">
    <subcellularLocation>
        <location evidence="1 14">Cytoplasm</location>
    </subcellularLocation>
</comment>
<comment type="function">
    <text evidence="14">May play the central regulatory role in sporulation. It may be an element of the effector pathway responsible for the activation of sporulation genes in response to nutritional stress. Spo0A may act in concert with spo0H (a sigma factor) to control the expression of some genes that are critical to the sporulation process.</text>
</comment>
<keyword evidence="3 14" id="KW-0963">Cytoplasm</keyword>
<dbReference type="GO" id="GO:0030435">
    <property type="term" value="P:sporulation resulting in formation of a cellular spore"/>
    <property type="evidence" value="ECO:0007669"/>
    <property type="project" value="UniProtKB-UniRule"/>
</dbReference>
<organism evidence="18 19">
    <name type="scientific">Lysinibacillus alkalisoli</name>
    <dbReference type="NCBI Taxonomy" id="1911548"/>
    <lineage>
        <taxon>Bacteria</taxon>
        <taxon>Bacillati</taxon>
        <taxon>Bacillota</taxon>
        <taxon>Bacilli</taxon>
        <taxon>Bacillales</taxon>
        <taxon>Bacillaceae</taxon>
        <taxon>Lysinibacillus</taxon>
    </lineage>
</organism>
<dbReference type="GO" id="GO:0042173">
    <property type="term" value="P:regulation of sporulation resulting in formation of a cellular spore"/>
    <property type="evidence" value="ECO:0007669"/>
    <property type="project" value="InterPro"/>
</dbReference>
<evidence type="ECO:0000256" key="13">
    <source>
        <dbReference type="ARBA" id="ARBA00025691"/>
    </source>
</evidence>
<dbReference type="SUPFAM" id="SSF52172">
    <property type="entry name" value="CheY-like"/>
    <property type="match status" value="1"/>
</dbReference>
<dbReference type="PANTHER" id="PTHR44591">
    <property type="entry name" value="STRESS RESPONSE REGULATOR PROTEIN 1"/>
    <property type="match status" value="1"/>
</dbReference>
<feature type="binding site" evidence="15">
    <location>
        <position position="56"/>
    </location>
    <ligand>
        <name>Ca(2+)</name>
        <dbReference type="ChEBI" id="CHEBI:29108"/>
    </ligand>
</feature>
<dbReference type="InterPro" id="IPR036388">
    <property type="entry name" value="WH-like_DNA-bd_sf"/>
</dbReference>
<dbReference type="GO" id="GO:0003677">
    <property type="term" value="F:DNA binding"/>
    <property type="evidence" value="ECO:0007669"/>
    <property type="project" value="UniProtKB-KW"/>
</dbReference>
<dbReference type="InterPro" id="IPR014879">
    <property type="entry name" value="Spo0A_C"/>
</dbReference>
<keyword evidence="8 14" id="KW-0902">Two-component regulatory system</keyword>
<gene>
    <name evidence="18" type="ORF">GCM10007425_10840</name>
</gene>
<dbReference type="RefSeq" id="WP_188614009.1">
    <property type="nucleotide sequence ID" value="NZ_BMJT01000003.1"/>
</dbReference>
<feature type="domain" description="Response regulatory" evidence="17">
    <location>
        <begin position="5"/>
        <end position="125"/>
    </location>
</feature>
<evidence type="ECO:0000256" key="9">
    <source>
        <dbReference type="ARBA" id="ARBA00023015"/>
    </source>
</evidence>
<dbReference type="InterPro" id="IPR050595">
    <property type="entry name" value="Bact_response_regulator"/>
</dbReference>
<comment type="function">
    <text evidence="13">May play the central regulatory role in sporulation. It may be an element of the effector pathway responsible for the activation of sporulation genes in response to nutritional stress. Spo0A may act in concert with Spo0H (a sigma factor) to control the expression of some genes that are critical to the sporulation process. Repressor of abrB, activator of the spoIIa operon. Binds the DNA sequence 5'-TGNCGAA-3' (0A box).</text>
</comment>
<dbReference type="GO" id="GO:0005737">
    <property type="term" value="C:cytoplasm"/>
    <property type="evidence" value="ECO:0007669"/>
    <property type="project" value="UniProtKB-SubCell"/>
</dbReference>
<feature type="binding site" evidence="15">
    <location>
        <position position="10"/>
    </location>
    <ligand>
        <name>Ca(2+)</name>
        <dbReference type="ChEBI" id="CHEBI:29108"/>
    </ligand>
</feature>
<dbReference type="PROSITE" id="PS50110">
    <property type="entry name" value="RESPONSE_REGULATORY"/>
    <property type="match status" value="1"/>
</dbReference>